<evidence type="ECO:0000313" key="3">
    <source>
        <dbReference type="EMBL" id="OWF45096.1"/>
    </source>
</evidence>
<dbReference type="GO" id="GO:0051082">
    <property type="term" value="F:unfolded protein binding"/>
    <property type="evidence" value="ECO:0007669"/>
    <property type="project" value="TreeGrafter"/>
</dbReference>
<name>A0A210Q8Q0_MIZYE</name>
<evidence type="ECO:0000313" key="4">
    <source>
        <dbReference type="Proteomes" id="UP000242188"/>
    </source>
</evidence>
<dbReference type="InterPro" id="IPR052616">
    <property type="entry name" value="SYO1-like"/>
</dbReference>
<dbReference type="EMBL" id="NEDP02004580">
    <property type="protein sequence ID" value="OWF45096.1"/>
    <property type="molecule type" value="Genomic_DNA"/>
</dbReference>
<dbReference type="AlphaFoldDB" id="A0A210Q8Q0"/>
<comment type="caution">
    <text evidence="3">The sequence shown here is derived from an EMBL/GenBank/DDBJ whole genome shotgun (WGS) entry which is preliminary data.</text>
</comment>
<dbReference type="Pfam" id="PF25567">
    <property type="entry name" value="TPR_SYO1"/>
    <property type="match status" value="1"/>
</dbReference>
<dbReference type="InterPro" id="IPR011989">
    <property type="entry name" value="ARM-like"/>
</dbReference>
<dbReference type="InterPro" id="IPR016024">
    <property type="entry name" value="ARM-type_fold"/>
</dbReference>
<dbReference type="PANTHER" id="PTHR13347:SF1">
    <property type="entry name" value="HEAT REPEAT-CONTAINING PROTEIN 3"/>
    <property type="match status" value="1"/>
</dbReference>
<dbReference type="SUPFAM" id="SSF48371">
    <property type="entry name" value="ARM repeat"/>
    <property type="match status" value="1"/>
</dbReference>
<sequence>MGKSKAKKFKANKPQPTGLPSVKDCEAALDLETVKSIASNSTIQNLIEKLTSTNEDERECGCTGIAGLVSQPQAITCLLQHNVVRILAPLILDPSIQVRHRALGALRNLSVDGGLDVCEEMVHKDVLTPLVAFFKHYPVGWVPEKPGKKQKDFNTEAFLEGTHLLWNLCEATETAVEVFNKEGLVAILLPCLQYAVYGIPLSIAVGQCLHTVSEDNPGFAQACDGGQATPQQLLNLMGEAPESAGHILLKTLATGILVNIKSAELTTAPGNLVAHILTSVSQVLDVNALDNFTATLDIRKEMTPSEDEQKDTNLTSSIKDKLQDVEHFIAAQMIGLEIAANLCCIEDTWEDMDSSESDDQIAEADLEEETMDDNLFSPLCVSSEIQGAILSNEIFSKVLKKAQPCILPGDGISLSDQQKNLVKRFEKLEVHALLCINNLVSSMELEALGGLDNLHSVWQGLVQLTATKHNGDRSDLLEAVTSAMRAVVQKLAEHESPKLLEVTGQDLQFLYEMGQHGNSSDIRVNAVRIVATFGAHFAKNKEPHPMLLNLGVFLLEVACHEGELWVVAEALDSIFDVFGEDHLNNILSEIRLLDRLRQLLPMLKAKMKANRKDLGEHLPVISTAKTNLVRFIKYKSSV</sequence>
<gene>
    <name evidence="3" type="ORF">KP79_PYT14564</name>
</gene>
<feature type="domain" description="SYO1-like TPR repeats" evidence="2">
    <location>
        <begin position="383"/>
        <end position="637"/>
    </location>
</feature>
<dbReference type="GO" id="GO:0042273">
    <property type="term" value="P:ribosomal large subunit biogenesis"/>
    <property type="evidence" value="ECO:0007669"/>
    <property type="project" value="TreeGrafter"/>
</dbReference>
<dbReference type="PANTHER" id="PTHR13347">
    <property type="entry name" value="HEAT REPEAT-CONTAINING PROTEIN 3"/>
    <property type="match status" value="1"/>
</dbReference>
<reference evidence="3 4" key="1">
    <citation type="journal article" date="2017" name="Nat. Ecol. Evol.">
        <title>Scallop genome provides insights into evolution of bilaterian karyotype and development.</title>
        <authorList>
            <person name="Wang S."/>
            <person name="Zhang J."/>
            <person name="Jiao W."/>
            <person name="Li J."/>
            <person name="Xun X."/>
            <person name="Sun Y."/>
            <person name="Guo X."/>
            <person name="Huan P."/>
            <person name="Dong B."/>
            <person name="Zhang L."/>
            <person name="Hu X."/>
            <person name="Sun X."/>
            <person name="Wang J."/>
            <person name="Zhao C."/>
            <person name="Wang Y."/>
            <person name="Wang D."/>
            <person name="Huang X."/>
            <person name="Wang R."/>
            <person name="Lv J."/>
            <person name="Li Y."/>
            <person name="Zhang Z."/>
            <person name="Liu B."/>
            <person name="Lu W."/>
            <person name="Hui Y."/>
            <person name="Liang J."/>
            <person name="Zhou Z."/>
            <person name="Hou R."/>
            <person name="Li X."/>
            <person name="Liu Y."/>
            <person name="Li H."/>
            <person name="Ning X."/>
            <person name="Lin Y."/>
            <person name="Zhao L."/>
            <person name="Xing Q."/>
            <person name="Dou J."/>
            <person name="Li Y."/>
            <person name="Mao J."/>
            <person name="Guo H."/>
            <person name="Dou H."/>
            <person name="Li T."/>
            <person name="Mu C."/>
            <person name="Jiang W."/>
            <person name="Fu Q."/>
            <person name="Fu X."/>
            <person name="Miao Y."/>
            <person name="Liu J."/>
            <person name="Yu Q."/>
            <person name="Li R."/>
            <person name="Liao H."/>
            <person name="Li X."/>
            <person name="Kong Y."/>
            <person name="Jiang Z."/>
            <person name="Chourrout D."/>
            <person name="Li R."/>
            <person name="Bao Z."/>
        </authorList>
    </citation>
    <scope>NUCLEOTIDE SEQUENCE [LARGE SCALE GENOMIC DNA]</scope>
    <source>
        <strain evidence="3 4">PY_sf001</strain>
    </source>
</reference>
<organism evidence="3 4">
    <name type="scientific">Mizuhopecten yessoensis</name>
    <name type="common">Japanese scallop</name>
    <name type="synonym">Patinopecten yessoensis</name>
    <dbReference type="NCBI Taxonomy" id="6573"/>
    <lineage>
        <taxon>Eukaryota</taxon>
        <taxon>Metazoa</taxon>
        <taxon>Spiralia</taxon>
        <taxon>Lophotrochozoa</taxon>
        <taxon>Mollusca</taxon>
        <taxon>Bivalvia</taxon>
        <taxon>Autobranchia</taxon>
        <taxon>Pteriomorphia</taxon>
        <taxon>Pectinida</taxon>
        <taxon>Pectinoidea</taxon>
        <taxon>Pectinidae</taxon>
        <taxon>Mizuhopecten</taxon>
    </lineage>
</organism>
<comment type="similarity">
    <text evidence="1">Belongs to the nuclear import and ribosome assembly adapter family.</text>
</comment>
<evidence type="ECO:0000256" key="1">
    <source>
        <dbReference type="ARBA" id="ARBA00049983"/>
    </source>
</evidence>
<dbReference type="GO" id="GO:0006606">
    <property type="term" value="P:protein import into nucleus"/>
    <property type="evidence" value="ECO:0007669"/>
    <property type="project" value="TreeGrafter"/>
</dbReference>
<keyword evidence="4" id="KW-1185">Reference proteome</keyword>
<dbReference type="OrthoDB" id="288703at2759"/>
<dbReference type="InterPro" id="IPR057990">
    <property type="entry name" value="TPR_SYO1"/>
</dbReference>
<dbReference type="Proteomes" id="UP000242188">
    <property type="component" value="Unassembled WGS sequence"/>
</dbReference>
<protein>
    <submittedName>
        <fullName evidence="3">HEAT repeat-containing protein 3</fullName>
    </submittedName>
</protein>
<accession>A0A210Q8Q0</accession>
<dbReference type="Gene3D" id="1.25.10.10">
    <property type="entry name" value="Leucine-rich Repeat Variant"/>
    <property type="match status" value="1"/>
</dbReference>
<evidence type="ECO:0000259" key="2">
    <source>
        <dbReference type="Pfam" id="PF25567"/>
    </source>
</evidence>
<dbReference type="Pfam" id="PF00514">
    <property type="entry name" value="Arm"/>
    <property type="match status" value="1"/>
</dbReference>
<proteinExistence type="inferred from homology"/>
<dbReference type="InterPro" id="IPR000225">
    <property type="entry name" value="Armadillo"/>
</dbReference>
<dbReference type="STRING" id="6573.A0A210Q8Q0"/>